<dbReference type="SUPFAM" id="SSF47413">
    <property type="entry name" value="lambda repressor-like DNA-binding domains"/>
    <property type="match status" value="1"/>
</dbReference>
<reference evidence="5 6" key="1">
    <citation type="submission" date="2019-04" db="EMBL/GenBank/DDBJ databases">
        <title>Phreatobacter aquaticus sp. nov.</title>
        <authorList>
            <person name="Choi A."/>
        </authorList>
    </citation>
    <scope>NUCLEOTIDE SEQUENCE [LARGE SCALE GENOMIC DNA]</scope>
    <source>
        <strain evidence="5 6">KCTC 52518</strain>
    </source>
</reference>
<evidence type="ECO:0000259" key="4">
    <source>
        <dbReference type="PROSITE" id="PS50943"/>
    </source>
</evidence>
<dbReference type="PROSITE" id="PS50943">
    <property type="entry name" value="HTH_CROC1"/>
    <property type="match status" value="1"/>
</dbReference>
<dbReference type="InterPro" id="IPR023346">
    <property type="entry name" value="Lysozyme-like_dom_sf"/>
</dbReference>
<dbReference type="InterPro" id="IPR001264">
    <property type="entry name" value="Glyco_trans_51"/>
</dbReference>
<dbReference type="Pfam" id="PF01381">
    <property type="entry name" value="HTH_3"/>
    <property type="match status" value="1"/>
</dbReference>
<dbReference type="Proteomes" id="UP000298781">
    <property type="component" value="Chromosome"/>
</dbReference>
<sequence>MEPLKPIRSADDHQRALAEIGALITAAPGTAEADRLEVLAILVASYEGKTAGIDPPDALAVIEFAMQAQGRSQTELADALGSRSRASEILARRRALSGTMADKLARAWAIPLDLLSRPYQLAGGGLKRWAKRAGVATAALALLIGGGAGALVVTYGQDLPDVGTLATYRPQTVLRRDANGRLLERRDFVALDMIPGHVVKAFLAAEDRRFFDHGGTSLPAIVRAAAQNIASLGQDPAGGSTITQQVAKNLLLADQPRSLGRKVREAILAGRIEAALSKERILEIYLNQIYFGGAAYGVAAAADAYFGKPLGALTMAEAASLAALPKAPNLYRIDLADNAGRARARRDWVLGRMASDGMITETAALLARNEPLRQP</sequence>
<evidence type="ECO:0000313" key="5">
    <source>
        <dbReference type="EMBL" id="QCI67728.1"/>
    </source>
</evidence>
<evidence type="ECO:0000313" key="6">
    <source>
        <dbReference type="Proteomes" id="UP000298781"/>
    </source>
</evidence>
<keyword evidence="6" id="KW-1185">Reference proteome</keyword>
<dbReference type="PANTHER" id="PTHR32282">
    <property type="entry name" value="BINDING PROTEIN TRANSPEPTIDASE, PUTATIVE-RELATED"/>
    <property type="match status" value="1"/>
</dbReference>
<name>A0A4D7BCH3_9HYPH</name>
<dbReference type="Pfam" id="PF00912">
    <property type="entry name" value="Transgly"/>
    <property type="match status" value="1"/>
</dbReference>
<dbReference type="OrthoDB" id="9796786at2"/>
<dbReference type="EMBL" id="CP039690">
    <property type="protein sequence ID" value="QCI67728.1"/>
    <property type="molecule type" value="Genomic_DNA"/>
</dbReference>
<dbReference type="SMART" id="SM00530">
    <property type="entry name" value="HTH_XRE"/>
    <property type="match status" value="1"/>
</dbReference>
<dbReference type="InterPro" id="IPR010982">
    <property type="entry name" value="Lambda_DNA-bd_dom_sf"/>
</dbReference>
<dbReference type="PANTHER" id="PTHR32282:SF33">
    <property type="entry name" value="PEPTIDOGLYCAN GLYCOSYLTRANSFERASE"/>
    <property type="match status" value="1"/>
</dbReference>
<dbReference type="InterPro" id="IPR036950">
    <property type="entry name" value="PBP_transglycosylase"/>
</dbReference>
<feature type="transmembrane region" description="Helical" evidence="3">
    <location>
        <begin position="135"/>
        <end position="156"/>
    </location>
</feature>
<dbReference type="GO" id="GO:0003677">
    <property type="term" value="F:DNA binding"/>
    <property type="evidence" value="ECO:0007669"/>
    <property type="project" value="InterPro"/>
</dbReference>
<dbReference type="GO" id="GO:0008955">
    <property type="term" value="F:peptidoglycan glycosyltransferase activity"/>
    <property type="evidence" value="ECO:0007669"/>
    <property type="project" value="TreeGrafter"/>
</dbReference>
<keyword evidence="2" id="KW-0808">Transferase</keyword>
<dbReference type="AlphaFoldDB" id="A0A4D7BCH3"/>
<proteinExistence type="predicted"/>
<dbReference type="GO" id="GO:0009252">
    <property type="term" value="P:peptidoglycan biosynthetic process"/>
    <property type="evidence" value="ECO:0007669"/>
    <property type="project" value="TreeGrafter"/>
</dbReference>
<protein>
    <submittedName>
        <fullName evidence="5">Helix-turn-helix domain-containing protein</fullName>
    </submittedName>
</protein>
<dbReference type="Gene3D" id="1.10.260.40">
    <property type="entry name" value="lambda repressor-like DNA-binding domains"/>
    <property type="match status" value="1"/>
</dbReference>
<evidence type="ECO:0000256" key="1">
    <source>
        <dbReference type="ARBA" id="ARBA00004752"/>
    </source>
</evidence>
<dbReference type="SUPFAM" id="SSF53955">
    <property type="entry name" value="Lysozyme-like"/>
    <property type="match status" value="1"/>
</dbReference>
<keyword evidence="3" id="KW-0472">Membrane</keyword>
<dbReference type="GO" id="GO:0030288">
    <property type="term" value="C:outer membrane-bounded periplasmic space"/>
    <property type="evidence" value="ECO:0007669"/>
    <property type="project" value="TreeGrafter"/>
</dbReference>
<dbReference type="RefSeq" id="WP_136963156.1">
    <property type="nucleotide sequence ID" value="NZ_CP039690.1"/>
</dbReference>
<organism evidence="5 6">
    <name type="scientific">Phreatobacter stygius</name>
    <dbReference type="NCBI Taxonomy" id="1940610"/>
    <lineage>
        <taxon>Bacteria</taxon>
        <taxon>Pseudomonadati</taxon>
        <taxon>Pseudomonadota</taxon>
        <taxon>Alphaproteobacteria</taxon>
        <taxon>Hyphomicrobiales</taxon>
        <taxon>Phreatobacteraceae</taxon>
        <taxon>Phreatobacter</taxon>
    </lineage>
</organism>
<dbReference type="InterPro" id="IPR050396">
    <property type="entry name" value="Glycosyltr_51/Transpeptidase"/>
</dbReference>
<evidence type="ECO:0000256" key="3">
    <source>
        <dbReference type="SAM" id="Phobius"/>
    </source>
</evidence>
<dbReference type="CDD" id="cd00093">
    <property type="entry name" value="HTH_XRE"/>
    <property type="match status" value="1"/>
</dbReference>
<comment type="pathway">
    <text evidence="1">Cell wall biogenesis; peptidoglycan biosynthesis.</text>
</comment>
<keyword evidence="3" id="KW-0812">Transmembrane</keyword>
<dbReference type="InterPro" id="IPR001387">
    <property type="entry name" value="Cro/C1-type_HTH"/>
</dbReference>
<feature type="domain" description="HTH cro/C1-type" evidence="4">
    <location>
        <begin position="62"/>
        <end position="115"/>
    </location>
</feature>
<dbReference type="Gene3D" id="1.10.3810.10">
    <property type="entry name" value="Biosynthetic peptidoglycan transglycosylase-like"/>
    <property type="match status" value="1"/>
</dbReference>
<accession>A0A4D7BCH3</accession>
<evidence type="ECO:0000256" key="2">
    <source>
        <dbReference type="ARBA" id="ARBA00022679"/>
    </source>
</evidence>
<dbReference type="KEGG" id="pstg:E8M01_28005"/>
<gene>
    <name evidence="5" type="ORF">E8M01_28005</name>
</gene>
<keyword evidence="3" id="KW-1133">Transmembrane helix</keyword>